<keyword evidence="3" id="KW-1185">Reference proteome</keyword>
<dbReference type="RefSeq" id="WP_135206398.1">
    <property type="nucleotide sequence ID" value="NZ_SPVF01000090.1"/>
</dbReference>
<keyword evidence="1" id="KW-0732">Signal</keyword>
<feature type="non-terminal residue" evidence="2">
    <location>
        <position position="300"/>
    </location>
</feature>
<gene>
    <name evidence="2" type="ORF">E4L96_06460</name>
</gene>
<evidence type="ECO:0000256" key="1">
    <source>
        <dbReference type="SAM" id="SignalP"/>
    </source>
</evidence>
<organism evidence="2 3">
    <name type="scientific">Zemynaea arenosa</name>
    <dbReference type="NCBI Taxonomy" id="2561931"/>
    <lineage>
        <taxon>Bacteria</taxon>
        <taxon>Pseudomonadati</taxon>
        <taxon>Pseudomonadota</taxon>
        <taxon>Betaproteobacteria</taxon>
        <taxon>Burkholderiales</taxon>
        <taxon>Oxalobacteraceae</taxon>
        <taxon>Telluria group</taxon>
        <taxon>Zemynaea</taxon>
    </lineage>
</organism>
<evidence type="ECO:0000313" key="2">
    <source>
        <dbReference type="EMBL" id="TFW23913.1"/>
    </source>
</evidence>
<dbReference type="EMBL" id="SPVF01000090">
    <property type="protein sequence ID" value="TFW23913.1"/>
    <property type="molecule type" value="Genomic_DNA"/>
</dbReference>
<dbReference type="AlphaFoldDB" id="A0A4Y9SH89"/>
<comment type="caution">
    <text evidence="2">The sequence shown here is derived from an EMBL/GenBank/DDBJ whole genome shotgun (WGS) entry which is preliminary data.</text>
</comment>
<dbReference type="Proteomes" id="UP000298438">
    <property type="component" value="Unassembled WGS sequence"/>
</dbReference>
<name>A0A4Y9SH89_9BURK</name>
<protein>
    <recommendedName>
        <fullName evidence="4">PEP-CTERM sorting domain-containing protein</fullName>
    </recommendedName>
</protein>
<feature type="chain" id="PRO_5021217237" description="PEP-CTERM sorting domain-containing protein" evidence="1">
    <location>
        <begin position="26"/>
        <end position="300"/>
    </location>
</feature>
<accession>A0A4Y9SH89</accession>
<evidence type="ECO:0008006" key="4">
    <source>
        <dbReference type="Google" id="ProtNLM"/>
    </source>
</evidence>
<sequence>MTTFRIWLLSVCCSACLFPVPPARADGLDGARGTAIVGIDVRNLRLTRGDGTPFADTDFVSATLSSNGNLFATANGSDLFRFVFPALEPDSFLCAGEACPTPPVPMSSAPTPSGDTAYSQIHVQNWGDLQRQDGAAQILAASSFNDRSSLSTAFVDATFHFVLRESADLTWSLDASAFALAQVDAGASAVAKAALIFDIFLTDLTTGDTVLLEEPPALNRRLEALAGEALEYASGPLHLTVAAPHLQAGHDYRLAFNQISTAEVPEPRMAVLLAAGLLLLAIRRGRTGGRHARRIVQAGA</sequence>
<proteinExistence type="predicted"/>
<reference evidence="2 3" key="1">
    <citation type="submission" date="2019-03" db="EMBL/GenBank/DDBJ databases">
        <title>Draft Genome Sequence of Massilia arenosa sp. nov., a Novel Massilia Species Isolated from a Sandy-loam Maize Soil.</title>
        <authorList>
            <person name="Raths R."/>
            <person name="Peta V."/>
            <person name="Bucking H."/>
        </authorList>
    </citation>
    <scope>NUCLEOTIDE SEQUENCE [LARGE SCALE GENOMIC DNA]</scope>
    <source>
        <strain evidence="2 3">MC02</strain>
    </source>
</reference>
<feature type="signal peptide" evidence="1">
    <location>
        <begin position="1"/>
        <end position="25"/>
    </location>
</feature>
<evidence type="ECO:0000313" key="3">
    <source>
        <dbReference type="Proteomes" id="UP000298438"/>
    </source>
</evidence>